<protein>
    <submittedName>
        <fullName evidence="1">Uncharacterized protein</fullName>
    </submittedName>
</protein>
<dbReference type="AlphaFoldDB" id="A0A5D2R0E4"/>
<sequence>MILLDKYRRDYSGAHCQMILRAWCEMFIRILKVFGPSAPTGGGAFETTVLGPPTGIEEAFEATVTEALANLYAVGADCTYIRGNKAKPMKQKVSENLVDFILCTKYMKMDYKIKQNKVCL</sequence>
<name>A0A5D2R0E4_GOSTO</name>
<organism evidence="1 2">
    <name type="scientific">Gossypium tomentosum</name>
    <name type="common">Hawaiian cotton</name>
    <name type="synonym">Gossypium sandvicense</name>
    <dbReference type="NCBI Taxonomy" id="34277"/>
    <lineage>
        <taxon>Eukaryota</taxon>
        <taxon>Viridiplantae</taxon>
        <taxon>Streptophyta</taxon>
        <taxon>Embryophyta</taxon>
        <taxon>Tracheophyta</taxon>
        <taxon>Spermatophyta</taxon>
        <taxon>Magnoliopsida</taxon>
        <taxon>eudicotyledons</taxon>
        <taxon>Gunneridae</taxon>
        <taxon>Pentapetalae</taxon>
        <taxon>rosids</taxon>
        <taxon>malvids</taxon>
        <taxon>Malvales</taxon>
        <taxon>Malvaceae</taxon>
        <taxon>Malvoideae</taxon>
        <taxon>Gossypium</taxon>
    </lineage>
</organism>
<gene>
    <name evidence="1" type="ORF">ES332_A04G155700v1</name>
</gene>
<keyword evidence="2" id="KW-1185">Reference proteome</keyword>
<accession>A0A5D2R0E4</accession>
<evidence type="ECO:0000313" key="1">
    <source>
        <dbReference type="EMBL" id="TYI33748.1"/>
    </source>
</evidence>
<evidence type="ECO:0000313" key="2">
    <source>
        <dbReference type="Proteomes" id="UP000322667"/>
    </source>
</evidence>
<proteinExistence type="predicted"/>
<dbReference type="EMBL" id="CM017613">
    <property type="protein sequence ID" value="TYI33748.1"/>
    <property type="molecule type" value="Genomic_DNA"/>
</dbReference>
<dbReference type="Proteomes" id="UP000322667">
    <property type="component" value="Chromosome A04"/>
</dbReference>
<reference evidence="1 2" key="1">
    <citation type="submission" date="2019-07" db="EMBL/GenBank/DDBJ databases">
        <title>WGS assembly of Gossypium tomentosum.</title>
        <authorList>
            <person name="Chen Z.J."/>
            <person name="Sreedasyam A."/>
            <person name="Ando A."/>
            <person name="Song Q."/>
            <person name="De L."/>
            <person name="Hulse-Kemp A."/>
            <person name="Ding M."/>
            <person name="Ye W."/>
            <person name="Kirkbride R."/>
            <person name="Jenkins J."/>
            <person name="Plott C."/>
            <person name="Lovell J."/>
            <person name="Lin Y.-M."/>
            <person name="Vaughn R."/>
            <person name="Liu B."/>
            <person name="Li W."/>
            <person name="Simpson S."/>
            <person name="Scheffler B."/>
            <person name="Saski C."/>
            <person name="Grover C."/>
            <person name="Hu G."/>
            <person name="Conover J."/>
            <person name="Carlson J."/>
            <person name="Shu S."/>
            <person name="Boston L."/>
            <person name="Williams M."/>
            <person name="Peterson D."/>
            <person name="Mcgee K."/>
            <person name="Jones D."/>
            <person name="Wendel J."/>
            <person name="Stelly D."/>
            <person name="Grimwood J."/>
            <person name="Schmutz J."/>
        </authorList>
    </citation>
    <scope>NUCLEOTIDE SEQUENCE [LARGE SCALE GENOMIC DNA]</scope>
    <source>
        <strain evidence="1">7179.01</strain>
    </source>
</reference>